<gene>
    <name evidence="1" type="ORF">RDB_LOCUS41209</name>
</gene>
<proteinExistence type="predicted"/>
<name>A0A8H3B080_9AGAM</name>
<evidence type="ECO:0000313" key="1">
    <source>
        <dbReference type="EMBL" id="CAE6444778.1"/>
    </source>
</evidence>
<dbReference type="Proteomes" id="UP000663853">
    <property type="component" value="Unassembled WGS sequence"/>
</dbReference>
<evidence type="ECO:0000313" key="2">
    <source>
        <dbReference type="Proteomes" id="UP000663853"/>
    </source>
</evidence>
<comment type="caution">
    <text evidence="1">The sequence shown here is derived from an EMBL/GenBank/DDBJ whole genome shotgun (WGS) entry which is preliminary data.</text>
</comment>
<sequence length="596" mass="68244">MEARITQSMGKGSPRKESAVVLLADNSVYRIRRNSNITGFTGAGGRDIIETVEALHLLPQPVIRVEFEAGLINLEFILGVCQSVRSVPGLAVDTRFLALAIISSATQKAVTVHSLSTTAHHTSIADDPQSQLDSLWKDVYNNVREQQPHLPEESQLEQTYKDTRELILTVASTAVESALAPQSESPAPVPNRENPQIRLLAGLALSRMERKAAWDESWKINLLTDLTSETPLELLIMAADFKEMSTQGKLWISSCFLRWMVHLCGDSKTLRMRELSPESDNRDHPHKIPLSELPSDAQRLFRAGVIGHSWQELDQESLENAWVTDWEIAIEMAWERAWEEAVQRGEGLARNHQLQSTLSSELSRMGKTSMPSYTRQMDKAWNRACNVLKQQDPELRRFSEQEWRKFTTGSVILSKLSYDGYPAKIWREHVERALKRVWTHAWEEAWIKTWKHSFLTAARKGLEYGLATRNPNITRPFEDKQSYKHVKEKIESDFRYFMPLISSLNYRLNLSQDPIHNMKGDAIKIYGLVPQSKETRLTVSEILFRPNSWQRLSYPGLRKFILGEYVAKKHHSTFQRSLARVWKNLNESTPLPQAPI</sequence>
<organism evidence="1 2">
    <name type="scientific">Rhizoctonia solani</name>
    <dbReference type="NCBI Taxonomy" id="456999"/>
    <lineage>
        <taxon>Eukaryota</taxon>
        <taxon>Fungi</taxon>
        <taxon>Dikarya</taxon>
        <taxon>Basidiomycota</taxon>
        <taxon>Agaricomycotina</taxon>
        <taxon>Agaricomycetes</taxon>
        <taxon>Cantharellales</taxon>
        <taxon>Ceratobasidiaceae</taxon>
        <taxon>Rhizoctonia</taxon>
    </lineage>
</organism>
<protein>
    <submittedName>
        <fullName evidence="1">Uncharacterized protein</fullName>
    </submittedName>
</protein>
<reference evidence="1" key="1">
    <citation type="submission" date="2021-01" db="EMBL/GenBank/DDBJ databases">
        <authorList>
            <person name="Kaushik A."/>
        </authorList>
    </citation>
    <scope>NUCLEOTIDE SEQUENCE</scope>
    <source>
        <strain evidence="1">AG6-10EEA</strain>
    </source>
</reference>
<dbReference type="AlphaFoldDB" id="A0A8H3B080"/>
<dbReference type="EMBL" id="CAJMXA010000847">
    <property type="protein sequence ID" value="CAE6444778.1"/>
    <property type="molecule type" value="Genomic_DNA"/>
</dbReference>
<accession>A0A8H3B080</accession>